<evidence type="ECO:0000313" key="10">
    <source>
        <dbReference type="Proteomes" id="UP000185663"/>
    </source>
</evidence>
<proteinExistence type="inferred from homology"/>
<dbReference type="eggNOG" id="COG0705">
    <property type="taxonomic scope" value="Bacteria"/>
</dbReference>
<keyword evidence="9" id="KW-0645">Protease</keyword>
<evidence type="ECO:0000256" key="2">
    <source>
        <dbReference type="ARBA" id="ARBA00009045"/>
    </source>
</evidence>
<feature type="transmembrane region" description="Helical" evidence="7">
    <location>
        <begin position="214"/>
        <end position="231"/>
    </location>
</feature>
<keyword evidence="3 7" id="KW-0812">Transmembrane</keyword>
<keyword evidence="4" id="KW-0378">Hydrolase</keyword>
<protein>
    <submittedName>
        <fullName evidence="9">Membrane associated serine protease, rhomboid family</fullName>
    </submittedName>
</protein>
<feature type="transmembrane region" description="Helical" evidence="7">
    <location>
        <begin position="237"/>
        <end position="256"/>
    </location>
</feature>
<dbReference type="PANTHER" id="PTHR43731:SF14">
    <property type="entry name" value="PRESENILIN-ASSOCIATED RHOMBOID-LIKE PROTEIN, MITOCHONDRIAL"/>
    <property type="match status" value="1"/>
</dbReference>
<comment type="subcellular location">
    <subcellularLocation>
        <location evidence="1">Membrane</location>
        <topology evidence="1">Multi-pass membrane protein</topology>
    </subcellularLocation>
</comment>
<dbReference type="InterPro" id="IPR022764">
    <property type="entry name" value="Peptidase_S54_rhomboid_dom"/>
</dbReference>
<evidence type="ECO:0000256" key="5">
    <source>
        <dbReference type="ARBA" id="ARBA00022989"/>
    </source>
</evidence>
<reference evidence="9 10" key="1">
    <citation type="submission" date="2016-10" db="EMBL/GenBank/DDBJ databases">
        <authorList>
            <person name="de Groot N.N."/>
        </authorList>
    </citation>
    <scope>NUCLEOTIDE SEQUENCE [LARGE SCALE GENOMIC DNA]</scope>
    <source>
        <strain evidence="9 10">DSM 22126</strain>
    </source>
</reference>
<evidence type="ECO:0000259" key="8">
    <source>
        <dbReference type="Pfam" id="PF01694"/>
    </source>
</evidence>
<sequence>MIISASTPGAPQGTGEVPVCPRHPDRPSYVRCQRCGRPACPECQRPAAVGVQCVDCVKESARTTRSARTVFGGEIRQGRPVVTLTIIGICVVSWVLQLATGGAWTERWWFAPSIGQDEPWTFLTAAFLHSTSPLHILFNMYALWIVGQYLEPAFGRARFITLYLLAAVGGQVGVLMLASPFDDSWRTAVVGASGAIFGLFGAIFFAMKKLGRNASQILVLIAINLALPLFIPNIAWQAHVGGLLVGLALGAAYAYAPRDKRQLVAWLAPAVVGVVLLGLTVWKYSTVPSIGSLLGA</sequence>
<gene>
    <name evidence="9" type="ORF">SAMN04489860_0453</name>
</gene>
<keyword evidence="10" id="KW-1185">Reference proteome</keyword>
<dbReference type="SUPFAM" id="SSF144091">
    <property type="entry name" value="Rhomboid-like"/>
    <property type="match status" value="1"/>
</dbReference>
<feature type="domain" description="Peptidase S54 rhomboid" evidence="8">
    <location>
        <begin position="117"/>
        <end position="253"/>
    </location>
</feature>
<dbReference type="InterPro" id="IPR050925">
    <property type="entry name" value="Rhomboid_protease_S54"/>
</dbReference>
<evidence type="ECO:0000256" key="7">
    <source>
        <dbReference type="SAM" id="Phobius"/>
    </source>
</evidence>
<dbReference type="PANTHER" id="PTHR43731">
    <property type="entry name" value="RHOMBOID PROTEASE"/>
    <property type="match status" value="1"/>
</dbReference>
<feature type="transmembrane region" description="Helical" evidence="7">
    <location>
        <begin position="159"/>
        <end position="179"/>
    </location>
</feature>
<dbReference type="Gene3D" id="1.20.1540.10">
    <property type="entry name" value="Rhomboid-like"/>
    <property type="match status" value="1"/>
</dbReference>
<evidence type="ECO:0000256" key="4">
    <source>
        <dbReference type="ARBA" id="ARBA00022801"/>
    </source>
</evidence>
<feature type="transmembrane region" description="Helical" evidence="7">
    <location>
        <begin position="263"/>
        <end position="282"/>
    </location>
</feature>
<dbReference type="Proteomes" id="UP000185663">
    <property type="component" value="Chromosome I"/>
</dbReference>
<dbReference type="CDD" id="cd19756">
    <property type="entry name" value="Bbox2"/>
    <property type="match status" value="1"/>
</dbReference>
<dbReference type="EMBL" id="LT629776">
    <property type="protein sequence ID" value="SDR94751.1"/>
    <property type="molecule type" value="Genomic_DNA"/>
</dbReference>
<dbReference type="GO" id="GO:0016020">
    <property type="term" value="C:membrane"/>
    <property type="evidence" value="ECO:0007669"/>
    <property type="project" value="UniProtKB-SubCell"/>
</dbReference>
<name>A0A1H1N6I8_9CELL</name>
<feature type="transmembrane region" description="Helical" evidence="7">
    <location>
        <begin position="120"/>
        <end position="147"/>
    </location>
</feature>
<accession>A0A1H1N6I8</accession>
<dbReference type="GO" id="GO:0004252">
    <property type="term" value="F:serine-type endopeptidase activity"/>
    <property type="evidence" value="ECO:0007669"/>
    <property type="project" value="InterPro"/>
</dbReference>
<organism evidence="9 10">
    <name type="scientific">Paraoerskovia marina</name>
    <dbReference type="NCBI Taxonomy" id="545619"/>
    <lineage>
        <taxon>Bacteria</taxon>
        <taxon>Bacillati</taxon>
        <taxon>Actinomycetota</taxon>
        <taxon>Actinomycetes</taxon>
        <taxon>Micrococcales</taxon>
        <taxon>Cellulomonadaceae</taxon>
        <taxon>Paraoerskovia</taxon>
    </lineage>
</organism>
<evidence type="ECO:0000256" key="3">
    <source>
        <dbReference type="ARBA" id="ARBA00022692"/>
    </source>
</evidence>
<evidence type="ECO:0000313" key="9">
    <source>
        <dbReference type="EMBL" id="SDR94751.1"/>
    </source>
</evidence>
<keyword evidence="5 7" id="KW-1133">Transmembrane helix</keyword>
<dbReference type="InterPro" id="IPR035952">
    <property type="entry name" value="Rhomboid-like_sf"/>
</dbReference>
<dbReference type="STRING" id="545619.SAMN04489860_0453"/>
<feature type="transmembrane region" description="Helical" evidence="7">
    <location>
        <begin position="81"/>
        <end position="100"/>
    </location>
</feature>
<keyword evidence="6 7" id="KW-0472">Membrane</keyword>
<evidence type="ECO:0000256" key="1">
    <source>
        <dbReference type="ARBA" id="ARBA00004141"/>
    </source>
</evidence>
<dbReference type="AlphaFoldDB" id="A0A1H1N6I8"/>
<dbReference type="Pfam" id="PF01694">
    <property type="entry name" value="Rhomboid"/>
    <property type="match status" value="1"/>
</dbReference>
<feature type="transmembrane region" description="Helical" evidence="7">
    <location>
        <begin position="185"/>
        <end position="207"/>
    </location>
</feature>
<evidence type="ECO:0000256" key="6">
    <source>
        <dbReference type="ARBA" id="ARBA00023136"/>
    </source>
</evidence>
<dbReference type="GO" id="GO:0006508">
    <property type="term" value="P:proteolysis"/>
    <property type="evidence" value="ECO:0007669"/>
    <property type="project" value="UniProtKB-KW"/>
</dbReference>
<comment type="similarity">
    <text evidence="2">Belongs to the peptidase S54 family.</text>
</comment>